<dbReference type="EMBL" id="AZBU02000006">
    <property type="protein sequence ID" value="TKR73528.1"/>
    <property type="molecule type" value="Genomic_DNA"/>
</dbReference>
<protein>
    <submittedName>
        <fullName evidence="1">Uncharacterized protein</fullName>
    </submittedName>
</protein>
<dbReference type="Proteomes" id="UP000298663">
    <property type="component" value="Unassembled WGS sequence"/>
</dbReference>
<name>A0A4U5MUV9_STECR</name>
<reference evidence="1 2" key="1">
    <citation type="journal article" date="2015" name="Genome Biol.">
        <title>Comparative genomics of Steinernema reveals deeply conserved gene regulatory networks.</title>
        <authorList>
            <person name="Dillman A.R."/>
            <person name="Macchietto M."/>
            <person name="Porter C.F."/>
            <person name="Rogers A."/>
            <person name="Williams B."/>
            <person name="Antoshechkin I."/>
            <person name="Lee M.M."/>
            <person name="Goodwin Z."/>
            <person name="Lu X."/>
            <person name="Lewis E.E."/>
            <person name="Goodrich-Blair H."/>
            <person name="Stock S.P."/>
            <person name="Adams B.J."/>
            <person name="Sternberg P.W."/>
            <person name="Mortazavi A."/>
        </authorList>
    </citation>
    <scope>NUCLEOTIDE SEQUENCE [LARGE SCALE GENOMIC DNA]</scope>
    <source>
        <strain evidence="1 2">ALL</strain>
    </source>
</reference>
<accession>A0A4U5MUV9</accession>
<gene>
    <name evidence="1" type="ORF">L596_020828</name>
</gene>
<evidence type="ECO:0000313" key="2">
    <source>
        <dbReference type="Proteomes" id="UP000298663"/>
    </source>
</evidence>
<keyword evidence="2" id="KW-1185">Reference proteome</keyword>
<proteinExistence type="predicted"/>
<comment type="caution">
    <text evidence="1">The sequence shown here is derived from an EMBL/GenBank/DDBJ whole genome shotgun (WGS) entry which is preliminary data.</text>
</comment>
<reference evidence="1 2" key="2">
    <citation type="journal article" date="2019" name="G3 (Bethesda)">
        <title>Hybrid Assembly of the Genome of the Entomopathogenic Nematode Steinernema carpocapsae Identifies the X-Chromosome.</title>
        <authorList>
            <person name="Serra L."/>
            <person name="Macchietto M."/>
            <person name="Macias-Munoz A."/>
            <person name="McGill C.J."/>
            <person name="Rodriguez I.M."/>
            <person name="Rodriguez B."/>
            <person name="Murad R."/>
            <person name="Mortazavi A."/>
        </authorList>
    </citation>
    <scope>NUCLEOTIDE SEQUENCE [LARGE SCALE GENOMIC DNA]</scope>
    <source>
        <strain evidence="1 2">ALL</strain>
    </source>
</reference>
<sequence length="67" mass="7356">MRLGHLSALALAIFQAKDHFLLAAVSVTSLIFVTPRSQSLLRRSMSLTPAILLSIRRWATASFFLAA</sequence>
<evidence type="ECO:0000313" key="1">
    <source>
        <dbReference type="EMBL" id="TKR73528.1"/>
    </source>
</evidence>
<dbReference type="AlphaFoldDB" id="A0A4U5MUV9"/>
<organism evidence="1 2">
    <name type="scientific">Steinernema carpocapsae</name>
    <name type="common">Entomopathogenic nematode</name>
    <dbReference type="NCBI Taxonomy" id="34508"/>
    <lineage>
        <taxon>Eukaryota</taxon>
        <taxon>Metazoa</taxon>
        <taxon>Ecdysozoa</taxon>
        <taxon>Nematoda</taxon>
        <taxon>Chromadorea</taxon>
        <taxon>Rhabditida</taxon>
        <taxon>Tylenchina</taxon>
        <taxon>Panagrolaimomorpha</taxon>
        <taxon>Strongyloidoidea</taxon>
        <taxon>Steinernematidae</taxon>
        <taxon>Steinernema</taxon>
    </lineage>
</organism>